<evidence type="ECO:0000313" key="2">
    <source>
        <dbReference type="EMBL" id="OGC35142.1"/>
    </source>
</evidence>
<comment type="caution">
    <text evidence="2">The sequence shown here is derived from an EMBL/GenBank/DDBJ whole genome shotgun (WGS) entry which is preliminary data.</text>
</comment>
<dbReference type="InterPro" id="IPR048769">
    <property type="entry name" value="HepT-like_dom"/>
</dbReference>
<sequence>MVDEMQLALKSIKDQPDTTLIRAAGSILHDFYTGLEKIFERIAYAVDGGLPEGEGWHTQILRRMLANVPNRRPAVLSVELGENLNEYLSFRHLFRHIYGFELKWQRCQNLAENLPALYKEVDLQLKAFINFLSKL</sequence>
<dbReference type="Proteomes" id="UP000177309">
    <property type="component" value="Unassembled WGS sequence"/>
</dbReference>
<accession>A0A1F4TQY6</accession>
<dbReference type="Pfam" id="PF20797">
    <property type="entry name" value="HepT-like_2"/>
    <property type="match status" value="1"/>
</dbReference>
<gene>
    <name evidence="2" type="ORF">A2462_06165</name>
</gene>
<reference evidence="2 3" key="1">
    <citation type="journal article" date="2016" name="Nat. Commun.">
        <title>Thousands of microbial genomes shed light on interconnected biogeochemical processes in an aquifer system.</title>
        <authorList>
            <person name="Anantharaman K."/>
            <person name="Brown C.T."/>
            <person name="Hug L.A."/>
            <person name="Sharon I."/>
            <person name="Castelle C.J."/>
            <person name="Probst A.J."/>
            <person name="Thomas B.C."/>
            <person name="Singh A."/>
            <person name="Wilkins M.J."/>
            <person name="Karaoz U."/>
            <person name="Brodie E.L."/>
            <person name="Williams K.H."/>
            <person name="Hubbard S.S."/>
            <person name="Banfield J.F."/>
        </authorList>
    </citation>
    <scope>NUCLEOTIDE SEQUENCE [LARGE SCALE GENOMIC DNA]</scope>
</reference>
<organism evidence="2 3">
    <name type="scientific">candidate division WOR-1 bacterium RIFOXYC2_FULL_41_25</name>
    <dbReference type="NCBI Taxonomy" id="1802586"/>
    <lineage>
        <taxon>Bacteria</taxon>
        <taxon>Bacillati</taxon>
        <taxon>Saganbacteria</taxon>
    </lineage>
</organism>
<evidence type="ECO:0000313" key="3">
    <source>
        <dbReference type="Proteomes" id="UP000177309"/>
    </source>
</evidence>
<dbReference type="AlphaFoldDB" id="A0A1F4TQY6"/>
<protein>
    <recommendedName>
        <fullName evidence="1">HepT-like domain-containing protein</fullName>
    </recommendedName>
</protein>
<feature type="domain" description="HepT-like" evidence="1">
    <location>
        <begin position="23"/>
        <end position="131"/>
    </location>
</feature>
<name>A0A1F4TQY6_UNCSA</name>
<evidence type="ECO:0000259" key="1">
    <source>
        <dbReference type="Pfam" id="PF20797"/>
    </source>
</evidence>
<proteinExistence type="predicted"/>
<dbReference type="EMBL" id="MEUI01000008">
    <property type="protein sequence ID" value="OGC35142.1"/>
    <property type="molecule type" value="Genomic_DNA"/>
</dbReference>